<keyword evidence="3" id="KW-1185">Reference proteome</keyword>
<feature type="domain" description="Methyltransferase type 12" evidence="1">
    <location>
        <begin position="37"/>
        <end position="135"/>
    </location>
</feature>
<dbReference type="PANTHER" id="PTHR43861:SF1">
    <property type="entry name" value="TRANS-ACONITATE 2-METHYLTRANSFERASE"/>
    <property type="match status" value="1"/>
</dbReference>
<dbReference type="SUPFAM" id="SSF53335">
    <property type="entry name" value="S-adenosyl-L-methionine-dependent methyltransferases"/>
    <property type="match status" value="1"/>
</dbReference>
<sequence>MDLVGEYIEAHDMQTQDALDVIEEFSDEIAKMHGQCIDIGCGPGSVTRRLLLPKLPTSTSVVGGDVSKKMIDFARTTHADEKRLSFTELDISAEKLPPHLIGAFDNAVSFYCLHWCPDARKSFENIYQLLRPGGKGLVLFIAKNNGFDSYLKLHDYPEYKSYMKDVSNFIPYFNNRDNPRAKLKKIIEESGFEVLHCSYREKTFIFESIDILKKHVVAVNPFIARMPEDMQEKYTNDLMREIVKLKITFVKAENGSTKQYKVLDRYNVLIAYFKKPAV</sequence>
<proteinExistence type="predicted"/>
<dbReference type="InterPro" id="IPR013217">
    <property type="entry name" value="Methyltransf_12"/>
</dbReference>
<dbReference type="InterPro" id="IPR029063">
    <property type="entry name" value="SAM-dependent_MTases_sf"/>
</dbReference>
<dbReference type="Pfam" id="PF08242">
    <property type="entry name" value="Methyltransf_12"/>
    <property type="match status" value="1"/>
</dbReference>
<dbReference type="OMA" id="IQHNVEI"/>
<dbReference type="EnsemblMetazoa" id="XM_001604413">
    <property type="protein sequence ID" value="XP_001604463"/>
    <property type="gene ID" value="LOC100120870"/>
</dbReference>
<dbReference type="InParanoid" id="A0A7M7G4Y8"/>
<evidence type="ECO:0000259" key="1">
    <source>
        <dbReference type="Pfam" id="PF08242"/>
    </source>
</evidence>
<dbReference type="CDD" id="cd02440">
    <property type="entry name" value="AdoMet_MTases"/>
    <property type="match status" value="1"/>
</dbReference>
<dbReference type="KEGG" id="nvi:100120870"/>
<name>A0A7M7G4Y8_NASVI</name>
<dbReference type="Gene3D" id="3.40.50.150">
    <property type="entry name" value="Vaccinia Virus protein VP39"/>
    <property type="match status" value="1"/>
</dbReference>
<dbReference type="PANTHER" id="PTHR43861">
    <property type="entry name" value="TRANS-ACONITATE 2-METHYLTRANSFERASE-RELATED"/>
    <property type="match status" value="1"/>
</dbReference>
<dbReference type="SMR" id="A0A7M7G4Y8"/>
<dbReference type="AlphaFoldDB" id="A0A7M7G4Y8"/>
<dbReference type="FunCoup" id="A0A7M7G4Y8">
    <property type="interactions" value="21"/>
</dbReference>
<gene>
    <name evidence="2" type="primary">100120870</name>
</gene>
<evidence type="ECO:0000313" key="2">
    <source>
        <dbReference type="EnsemblMetazoa" id="XP_001604463"/>
    </source>
</evidence>
<dbReference type="OrthoDB" id="8300214at2759"/>
<reference evidence="2" key="1">
    <citation type="submission" date="2021-01" db="UniProtKB">
        <authorList>
            <consortium name="EnsemblMetazoa"/>
        </authorList>
    </citation>
    <scope>IDENTIFICATION</scope>
</reference>
<accession>A0A7M7G4Y8</accession>
<organism evidence="2 3">
    <name type="scientific">Nasonia vitripennis</name>
    <name type="common">Parasitic wasp</name>
    <dbReference type="NCBI Taxonomy" id="7425"/>
    <lineage>
        <taxon>Eukaryota</taxon>
        <taxon>Metazoa</taxon>
        <taxon>Ecdysozoa</taxon>
        <taxon>Arthropoda</taxon>
        <taxon>Hexapoda</taxon>
        <taxon>Insecta</taxon>
        <taxon>Pterygota</taxon>
        <taxon>Neoptera</taxon>
        <taxon>Endopterygota</taxon>
        <taxon>Hymenoptera</taxon>
        <taxon>Apocrita</taxon>
        <taxon>Proctotrupomorpha</taxon>
        <taxon>Chalcidoidea</taxon>
        <taxon>Pteromalidae</taxon>
        <taxon>Pteromalinae</taxon>
        <taxon>Nasonia</taxon>
    </lineage>
</organism>
<protein>
    <recommendedName>
        <fullName evidence="1">Methyltransferase type 12 domain-containing protein</fullName>
    </recommendedName>
</protein>
<dbReference type="Proteomes" id="UP000002358">
    <property type="component" value="Chromosome 2"/>
</dbReference>
<evidence type="ECO:0000313" key="3">
    <source>
        <dbReference type="Proteomes" id="UP000002358"/>
    </source>
</evidence>